<protein>
    <submittedName>
        <fullName evidence="1">Uncharacterized protein</fullName>
    </submittedName>
</protein>
<accession>A0AAN7KI93</accession>
<keyword evidence="2" id="KW-1185">Reference proteome</keyword>
<dbReference type="Proteomes" id="UP001345219">
    <property type="component" value="Chromosome 24"/>
</dbReference>
<gene>
    <name evidence="1" type="ORF">SAY87_030225</name>
</gene>
<proteinExistence type="predicted"/>
<dbReference type="AlphaFoldDB" id="A0AAN7KI93"/>
<evidence type="ECO:0000313" key="1">
    <source>
        <dbReference type="EMBL" id="KAK4769693.1"/>
    </source>
</evidence>
<organism evidence="1 2">
    <name type="scientific">Trapa incisa</name>
    <dbReference type="NCBI Taxonomy" id="236973"/>
    <lineage>
        <taxon>Eukaryota</taxon>
        <taxon>Viridiplantae</taxon>
        <taxon>Streptophyta</taxon>
        <taxon>Embryophyta</taxon>
        <taxon>Tracheophyta</taxon>
        <taxon>Spermatophyta</taxon>
        <taxon>Magnoliopsida</taxon>
        <taxon>eudicotyledons</taxon>
        <taxon>Gunneridae</taxon>
        <taxon>Pentapetalae</taxon>
        <taxon>rosids</taxon>
        <taxon>malvids</taxon>
        <taxon>Myrtales</taxon>
        <taxon>Lythraceae</taxon>
        <taxon>Trapa</taxon>
    </lineage>
</organism>
<dbReference type="EMBL" id="JAXIOK010000005">
    <property type="protein sequence ID" value="KAK4769693.1"/>
    <property type="molecule type" value="Genomic_DNA"/>
</dbReference>
<sequence>MGWLLSRFSSRRWWWRNYPSIVRASSGVRIIVFPGEAFPAAQIVSSIRPRLGVEIGRNFGIGYIFLVADRKEGLRLFGLLELQLIPLLHLLEEVSYKGPALMFSCHAHLAAHEVMMLAVRWAW</sequence>
<reference evidence="1 2" key="1">
    <citation type="journal article" date="2023" name="Hortic Res">
        <title>Pangenome of water caltrop reveals structural variations and asymmetric subgenome divergence after allopolyploidization.</title>
        <authorList>
            <person name="Zhang X."/>
            <person name="Chen Y."/>
            <person name="Wang L."/>
            <person name="Yuan Y."/>
            <person name="Fang M."/>
            <person name="Shi L."/>
            <person name="Lu R."/>
            <person name="Comes H.P."/>
            <person name="Ma Y."/>
            <person name="Chen Y."/>
            <person name="Huang G."/>
            <person name="Zhou Y."/>
            <person name="Zheng Z."/>
            <person name="Qiu Y."/>
        </authorList>
    </citation>
    <scope>NUCLEOTIDE SEQUENCE [LARGE SCALE GENOMIC DNA]</scope>
    <source>
        <tissue evidence="1">Roots</tissue>
    </source>
</reference>
<comment type="caution">
    <text evidence="1">The sequence shown here is derived from an EMBL/GenBank/DDBJ whole genome shotgun (WGS) entry which is preliminary data.</text>
</comment>
<evidence type="ECO:0000313" key="2">
    <source>
        <dbReference type="Proteomes" id="UP001345219"/>
    </source>
</evidence>
<name>A0AAN7KI93_9MYRT</name>